<gene>
    <name evidence="1" type="ORF">FXB40_24595</name>
</gene>
<name>A0A5D3KCZ4_9BRAD</name>
<reference evidence="1 2" key="1">
    <citation type="submission" date="2019-08" db="EMBL/GenBank/DDBJ databases">
        <title>Bradyrhizobium hipponensis sp. nov., a rhizobium isolated from a Lupinus angustifolius root nodule in Tunisia.</title>
        <authorList>
            <person name="Off K."/>
            <person name="Rejili M."/>
            <person name="Mars M."/>
            <person name="Brachmann A."/>
            <person name="Marin M."/>
        </authorList>
    </citation>
    <scope>NUCLEOTIDE SEQUENCE [LARGE SCALE GENOMIC DNA]</scope>
    <source>
        <strain evidence="1 2">CTAW71</strain>
    </source>
</reference>
<comment type="caution">
    <text evidence="1">The sequence shown here is derived from an EMBL/GenBank/DDBJ whole genome shotgun (WGS) entry which is preliminary data.</text>
</comment>
<protein>
    <recommendedName>
        <fullName evidence="3">DUF2256 domain-containing protein</fullName>
    </recommendedName>
</protein>
<keyword evidence="2" id="KW-1185">Reference proteome</keyword>
<dbReference type="Proteomes" id="UP000324758">
    <property type="component" value="Unassembled WGS sequence"/>
</dbReference>
<proteinExistence type="predicted"/>
<dbReference type="AlphaFoldDB" id="A0A5D3KCZ4"/>
<organism evidence="1 2">
    <name type="scientific">Bradyrhizobium rifense</name>
    <dbReference type="NCBI Taxonomy" id="515499"/>
    <lineage>
        <taxon>Bacteria</taxon>
        <taxon>Pseudomonadati</taxon>
        <taxon>Pseudomonadota</taxon>
        <taxon>Alphaproteobacteria</taxon>
        <taxon>Hyphomicrobiales</taxon>
        <taxon>Nitrobacteraceae</taxon>
        <taxon>Bradyrhizobium</taxon>
    </lineage>
</organism>
<evidence type="ECO:0000313" key="1">
    <source>
        <dbReference type="EMBL" id="TYL92621.1"/>
    </source>
</evidence>
<evidence type="ECO:0008006" key="3">
    <source>
        <dbReference type="Google" id="ProtNLM"/>
    </source>
</evidence>
<dbReference type="OrthoDB" id="8241592at2"/>
<evidence type="ECO:0000313" key="2">
    <source>
        <dbReference type="Proteomes" id="UP000324758"/>
    </source>
</evidence>
<dbReference type="EMBL" id="VSSS01000037">
    <property type="protein sequence ID" value="TYL92621.1"/>
    <property type="molecule type" value="Genomic_DNA"/>
</dbReference>
<accession>A0A5D3KCZ4</accession>
<sequence>MRNSSHSLHRGSVRCCAICGGRFGLIRYYCWRTALCSKKCVDRFKARREADHKWLRWLRAA</sequence>